<feature type="compositionally biased region" description="Basic and acidic residues" evidence="10">
    <location>
        <begin position="226"/>
        <end position="244"/>
    </location>
</feature>
<proteinExistence type="inferred from homology"/>
<evidence type="ECO:0000256" key="8">
    <source>
        <dbReference type="HAMAP-Rule" id="MF_01309"/>
    </source>
</evidence>
<dbReference type="Proteomes" id="UP000239589">
    <property type="component" value="Unassembled WGS sequence"/>
</dbReference>
<dbReference type="CDD" id="cd02412">
    <property type="entry name" value="KH-II_30S_S3"/>
    <property type="match status" value="1"/>
</dbReference>
<dbReference type="Gene3D" id="3.30.1140.32">
    <property type="entry name" value="Ribosomal protein S3, C-terminal domain"/>
    <property type="match status" value="1"/>
</dbReference>
<dbReference type="EMBL" id="PGEM01000051">
    <property type="protein sequence ID" value="PPJ63852.1"/>
    <property type="molecule type" value="Genomic_DNA"/>
</dbReference>
<gene>
    <name evidence="8 12" type="primary">rpsC</name>
    <name evidence="8" type="synonym">rps3</name>
    <name evidence="12" type="ORF">CUN59_07875</name>
</gene>
<dbReference type="GO" id="GO:0003729">
    <property type="term" value="F:mRNA binding"/>
    <property type="evidence" value="ECO:0007669"/>
    <property type="project" value="UniProtKB-UniRule"/>
</dbReference>
<evidence type="ECO:0000256" key="4">
    <source>
        <dbReference type="ARBA" id="ARBA00022980"/>
    </source>
</evidence>
<dbReference type="Pfam" id="PF00189">
    <property type="entry name" value="Ribosomal_S3_C"/>
    <property type="match status" value="1"/>
</dbReference>
<comment type="caution">
    <text evidence="12">The sequence shown here is derived from an EMBL/GenBank/DDBJ whole genome shotgun (WGS) entry which is preliminary data.</text>
</comment>
<evidence type="ECO:0000256" key="1">
    <source>
        <dbReference type="ARBA" id="ARBA00010761"/>
    </source>
</evidence>
<dbReference type="SUPFAM" id="SSF54814">
    <property type="entry name" value="Prokaryotic type KH domain (KH-domain type II)"/>
    <property type="match status" value="1"/>
</dbReference>
<evidence type="ECO:0000313" key="12">
    <source>
        <dbReference type="EMBL" id="PPJ63852.1"/>
    </source>
</evidence>
<dbReference type="PROSITE" id="PS00548">
    <property type="entry name" value="RIBOSOMAL_S3"/>
    <property type="match status" value="1"/>
</dbReference>
<keyword evidence="13" id="KW-1185">Reference proteome</keyword>
<dbReference type="InterPro" id="IPR057258">
    <property type="entry name" value="Ribosomal_uS3"/>
</dbReference>
<dbReference type="InterPro" id="IPR004044">
    <property type="entry name" value="KH_dom_type_2"/>
</dbReference>
<sequence>MGQKIHPVGFRLGITQEHQSRWFAEPDRYPELLQEDHKLRQYIEQKLGRYAQNNAGISEVRIERKADQIDLEVRTARPGVVVGRGGQGIESLRTGLQGALGGNRQIRINVVEVQRVDADAYLIAEYIAQQLERRVSFRRVVRQAIQRAQRAGVQGIKVQVSGRLNGAEIARTEWTREGRVPLHTLRADIDYSYCTAKTIYGILGIKVWVFKGEIIPGQEEAPAPASRERDRDRDRGDREREPRRRQQQRRRQQFEDRSNEA</sequence>
<evidence type="ECO:0000256" key="10">
    <source>
        <dbReference type="SAM" id="MobiDB-lite"/>
    </source>
</evidence>
<dbReference type="GO" id="GO:0006412">
    <property type="term" value="P:translation"/>
    <property type="evidence" value="ECO:0007669"/>
    <property type="project" value="UniProtKB-UniRule"/>
</dbReference>
<dbReference type="SUPFAM" id="SSF54821">
    <property type="entry name" value="Ribosomal protein S3 C-terminal domain"/>
    <property type="match status" value="1"/>
</dbReference>
<evidence type="ECO:0000313" key="13">
    <source>
        <dbReference type="Proteomes" id="UP000239589"/>
    </source>
</evidence>
<dbReference type="InterPro" id="IPR005704">
    <property type="entry name" value="Ribosomal_uS3_bac-typ"/>
</dbReference>
<dbReference type="InterPro" id="IPR018280">
    <property type="entry name" value="Ribosomal_uS3_CS"/>
</dbReference>
<reference evidence="12 13" key="1">
    <citation type="submission" date="2018-02" db="EMBL/GenBank/DDBJ databases">
        <title>Discovery of a pederin family compound in a non-symbiotic bloom-forming cyanobacterium.</title>
        <authorList>
            <person name="Kust A."/>
            <person name="Mares J."/>
            <person name="Jokela J."/>
            <person name="Urajova P."/>
            <person name="Hajek J."/>
            <person name="Saurav K."/>
            <person name="Voracova K."/>
            <person name="Fewer D.P."/>
            <person name="Haapaniemi E."/>
            <person name="Permi P."/>
            <person name="Rehakova K."/>
            <person name="Sivonen K."/>
            <person name="Hrouzek P."/>
        </authorList>
    </citation>
    <scope>NUCLEOTIDE SEQUENCE [LARGE SCALE GENOMIC DNA]</scope>
    <source>
        <strain evidence="12 13">CHARLIE-1</strain>
    </source>
</reference>
<protein>
    <recommendedName>
        <fullName evidence="7 8">Small ribosomal subunit protein uS3</fullName>
    </recommendedName>
</protein>
<dbReference type="NCBIfam" id="TIGR01009">
    <property type="entry name" value="rpsC_bact"/>
    <property type="match status" value="1"/>
</dbReference>
<evidence type="ECO:0000256" key="9">
    <source>
        <dbReference type="RuleBase" id="RU003624"/>
    </source>
</evidence>
<keyword evidence="4 8" id="KW-0689">Ribosomal protein</keyword>
<evidence type="ECO:0000259" key="11">
    <source>
        <dbReference type="PROSITE" id="PS50823"/>
    </source>
</evidence>
<dbReference type="PROSITE" id="PS50823">
    <property type="entry name" value="KH_TYPE_2"/>
    <property type="match status" value="1"/>
</dbReference>
<comment type="similarity">
    <text evidence="1 8 9">Belongs to the universal ribosomal protein uS3 family.</text>
</comment>
<dbReference type="PANTHER" id="PTHR11760">
    <property type="entry name" value="30S/40S RIBOSOMAL PROTEIN S3"/>
    <property type="match status" value="1"/>
</dbReference>
<dbReference type="HAMAP" id="MF_01309_B">
    <property type="entry name" value="Ribosomal_uS3_B"/>
    <property type="match status" value="1"/>
</dbReference>
<dbReference type="InterPro" id="IPR009019">
    <property type="entry name" value="KH_sf_prok-type"/>
</dbReference>
<dbReference type="InterPro" id="IPR015946">
    <property type="entry name" value="KH_dom-like_a/b"/>
</dbReference>
<evidence type="ECO:0000256" key="5">
    <source>
        <dbReference type="ARBA" id="ARBA00023274"/>
    </source>
</evidence>
<dbReference type="GO" id="GO:0019843">
    <property type="term" value="F:rRNA binding"/>
    <property type="evidence" value="ECO:0007669"/>
    <property type="project" value="UniProtKB-UniRule"/>
</dbReference>
<evidence type="ECO:0000256" key="6">
    <source>
        <dbReference type="ARBA" id="ARBA00024998"/>
    </source>
</evidence>
<feature type="compositionally biased region" description="Basic and acidic residues" evidence="10">
    <location>
        <begin position="252"/>
        <end position="261"/>
    </location>
</feature>
<evidence type="ECO:0000256" key="3">
    <source>
        <dbReference type="ARBA" id="ARBA00022884"/>
    </source>
</evidence>
<keyword evidence="5 8" id="KW-0687">Ribonucleoprotein</keyword>
<feature type="region of interest" description="Disordered" evidence="10">
    <location>
        <begin position="219"/>
        <end position="261"/>
    </location>
</feature>
<evidence type="ECO:0000256" key="2">
    <source>
        <dbReference type="ARBA" id="ARBA00022730"/>
    </source>
</evidence>
<dbReference type="FunFam" id="3.30.300.20:FF:000001">
    <property type="entry name" value="30S ribosomal protein S3"/>
    <property type="match status" value="1"/>
</dbReference>
<comment type="function">
    <text evidence="6 8">Binds the lower part of the 30S subunit head. Binds mRNA in the 70S ribosome, positioning it for translation.</text>
</comment>
<dbReference type="RefSeq" id="WP_104387323.1">
    <property type="nucleotide sequence ID" value="NZ_PGEM01000051.1"/>
</dbReference>
<feature type="domain" description="KH type-2" evidence="11">
    <location>
        <begin position="39"/>
        <end position="114"/>
    </location>
</feature>
<dbReference type="GO" id="GO:0003735">
    <property type="term" value="F:structural constituent of ribosome"/>
    <property type="evidence" value="ECO:0007669"/>
    <property type="project" value="InterPro"/>
</dbReference>
<keyword evidence="2 8" id="KW-0699">rRNA-binding</keyword>
<dbReference type="InterPro" id="IPR036419">
    <property type="entry name" value="Ribosomal_S3_C_sf"/>
</dbReference>
<accession>A0A2S6CVY6</accession>
<comment type="subunit">
    <text evidence="8">Part of the 30S ribosomal subunit. Forms a tight complex with proteins S10 and S14.</text>
</comment>
<dbReference type="InterPro" id="IPR001351">
    <property type="entry name" value="Ribosomal_uS3_C"/>
</dbReference>
<evidence type="ECO:0000256" key="7">
    <source>
        <dbReference type="ARBA" id="ARBA00035257"/>
    </source>
</evidence>
<dbReference type="PANTHER" id="PTHR11760:SF19">
    <property type="entry name" value="SMALL RIBOSOMAL SUBUNIT PROTEIN US3C"/>
    <property type="match status" value="1"/>
</dbReference>
<dbReference type="Gene3D" id="3.30.300.20">
    <property type="match status" value="1"/>
</dbReference>
<dbReference type="Pfam" id="PF07650">
    <property type="entry name" value="KH_2"/>
    <property type="match status" value="1"/>
</dbReference>
<organism evidence="12 13">
    <name type="scientific">Cuspidothrix issatschenkoi CHARLIE-1</name>
    <dbReference type="NCBI Taxonomy" id="2052836"/>
    <lineage>
        <taxon>Bacteria</taxon>
        <taxon>Bacillati</taxon>
        <taxon>Cyanobacteriota</taxon>
        <taxon>Cyanophyceae</taxon>
        <taxon>Nostocales</taxon>
        <taxon>Aphanizomenonaceae</taxon>
        <taxon>Cuspidothrix</taxon>
    </lineage>
</organism>
<name>A0A2S6CVY6_9CYAN</name>
<keyword evidence="3 8" id="KW-0694">RNA-binding</keyword>
<dbReference type="OrthoDB" id="9806396at2"/>
<dbReference type="InterPro" id="IPR004087">
    <property type="entry name" value="KH_dom"/>
</dbReference>
<dbReference type="AlphaFoldDB" id="A0A2S6CVY6"/>
<dbReference type="SMART" id="SM00322">
    <property type="entry name" value="KH"/>
    <property type="match status" value="1"/>
</dbReference>
<dbReference type="GO" id="GO:0022627">
    <property type="term" value="C:cytosolic small ribosomal subunit"/>
    <property type="evidence" value="ECO:0007669"/>
    <property type="project" value="TreeGrafter"/>
</dbReference>